<keyword evidence="3" id="KW-0539">Nucleus</keyword>
<dbReference type="Proteomes" id="UP001652621">
    <property type="component" value="Unplaced"/>
</dbReference>
<dbReference type="Gene3D" id="1.10.10.10">
    <property type="entry name" value="Winged helix-like DNA-binding domain superfamily/Winged helix DNA-binding domain"/>
    <property type="match status" value="1"/>
</dbReference>
<protein>
    <submittedName>
        <fullName evidence="8">DNA-binding protein D-ETS-4 isoform X1</fullName>
    </submittedName>
</protein>
<dbReference type="InterPro" id="IPR003118">
    <property type="entry name" value="Pointed_dom"/>
</dbReference>
<feature type="compositionally biased region" description="Polar residues" evidence="4">
    <location>
        <begin position="99"/>
        <end position="111"/>
    </location>
</feature>
<evidence type="ECO:0000313" key="8">
    <source>
        <dbReference type="RefSeq" id="XP_058982781.1"/>
    </source>
</evidence>
<dbReference type="SMART" id="SM00413">
    <property type="entry name" value="ETS"/>
    <property type="match status" value="1"/>
</dbReference>
<evidence type="ECO:0000259" key="5">
    <source>
        <dbReference type="PROSITE" id="PS50061"/>
    </source>
</evidence>
<dbReference type="InterPro" id="IPR036388">
    <property type="entry name" value="WH-like_DNA-bd_sf"/>
</dbReference>
<dbReference type="PRINTS" id="PR00454">
    <property type="entry name" value="ETSDOMAIN"/>
</dbReference>
<proteinExistence type="inferred from homology"/>
<accession>A0ABM3VAI1</accession>
<dbReference type="PROSITE" id="PS51433">
    <property type="entry name" value="PNT"/>
    <property type="match status" value="1"/>
</dbReference>
<dbReference type="Pfam" id="PF02198">
    <property type="entry name" value="SAM_PNT"/>
    <property type="match status" value="1"/>
</dbReference>
<evidence type="ECO:0000256" key="2">
    <source>
        <dbReference type="ARBA" id="ARBA00023125"/>
    </source>
</evidence>
<comment type="similarity">
    <text evidence="1 3">Belongs to the ETS family.</text>
</comment>
<dbReference type="RefSeq" id="XP_058982781.1">
    <property type="nucleotide sequence ID" value="XM_059126798.1"/>
</dbReference>
<feature type="compositionally biased region" description="Acidic residues" evidence="4">
    <location>
        <begin position="497"/>
        <end position="509"/>
    </location>
</feature>
<dbReference type="PROSITE" id="PS00345">
    <property type="entry name" value="ETS_DOMAIN_1"/>
    <property type="match status" value="1"/>
</dbReference>
<evidence type="ECO:0000256" key="4">
    <source>
        <dbReference type="SAM" id="MobiDB-lite"/>
    </source>
</evidence>
<sequence length="650" mass="72705">MENGKKMFSFTATDSNSSLKMPQTGCLVVQNPSSISTASVPVQSNFNFKLELQQEEQQHFSAANNSNSTATTTNDPYATYTDNFDLSLLPQDCCADTATNTTKAEPQSSSHVPAVTNAPHSSTNLIDSIPTTVFNFDKTATDHKNTQLLTVPDIKVEQTWSSCPSLNTIKQEQIYQSYFPANNQQQQRQQQQQQLIAPPPAYPAHIYPSPQSSPAQSEYAFPQTQFSGCYESLGSSHNSLYGTACSPCPSIKQEQLHILPPSPPESSCDTPTPHSASSCASSSVGFDFKSEPFDSDVETFQDLKNSPSNTTDTTVPSNRAQASAQRHFQCPTDHQVLREYLEDTTFQRKHNLKPLALDSFIGALEEVRDNFEPVISLALEHAKREADAICAKLQISQDPSDWTPQQVHAWLRSTIQQFDLPIIENLENKFNESGAALLQLTEEEFIRRIPEGGEKLHAQLEIWKLTHSDNYHLNSINSCTHQQMWTQNSMPAPYSQDMEEDTEDEDDFLPNDNHTPSTGNNLNGQYMNNESATTNGGGGGAGANQMVPPIKRAGARNGGSHIHLWQFLKELLSAPHINGTAIRWIDRSKGIFKIEDSVRVAKLWGKRKNRPAMNYDKLSRSIRQYYKKGIMKKTERSQRLVYQFCQPYHM</sequence>
<dbReference type="PROSITE" id="PS50061">
    <property type="entry name" value="ETS_DOMAIN_3"/>
    <property type="match status" value="1"/>
</dbReference>
<name>A0ABM3VAI1_MUSDO</name>
<dbReference type="SMART" id="SM00251">
    <property type="entry name" value="SAM_PNT"/>
    <property type="match status" value="1"/>
</dbReference>
<dbReference type="Pfam" id="PF00178">
    <property type="entry name" value="Ets"/>
    <property type="match status" value="1"/>
</dbReference>
<feature type="compositionally biased region" description="Polar residues" evidence="4">
    <location>
        <begin position="512"/>
        <end position="531"/>
    </location>
</feature>
<dbReference type="GO" id="GO:0003677">
    <property type="term" value="F:DNA binding"/>
    <property type="evidence" value="ECO:0007669"/>
    <property type="project" value="UniProtKB-KW"/>
</dbReference>
<gene>
    <name evidence="8" type="primary">LOC105262092</name>
</gene>
<dbReference type="PANTHER" id="PTHR11849">
    <property type="entry name" value="ETS"/>
    <property type="match status" value="1"/>
</dbReference>
<reference evidence="8" key="1">
    <citation type="submission" date="2025-08" db="UniProtKB">
        <authorList>
            <consortium name="RefSeq"/>
        </authorList>
    </citation>
    <scope>IDENTIFICATION</scope>
    <source>
        <strain evidence="8">Aabys</strain>
        <tissue evidence="8">Whole body</tissue>
    </source>
</reference>
<organism evidence="7 8">
    <name type="scientific">Musca domestica</name>
    <name type="common">House fly</name>
    <dbReference type="NCBI Taxonomy" id="7370"/>
    <lineage>
        <taxon>Eukaryota</taxon>
        <taxon>Metazoa</taxon>
        <taxon>Ecdysozoa</taxon>
        <taxon>Arthropoda</taxon>
        <taxon>Hexapoda</taxon>
        <taxon>Insecta</taxon>
        <taxon>Pterygota</taxon>
        <taxon>Neoptera</taxon>
        <taxon>Endopterygota</taxon>
        <taxon>Diptera</taxon>
        <taxon>Brachycera</taxon>
        <taxon>Muscomorpha</taxon>
        <taxon>Muscoidea</taxon>
        <taxon>Muscidae</taxon>
        <taxon>Musca</taxon>
    </lineage>
</organism>
<dbReference type="GeneID" id="105262092"/>
<feature type="region of interest" description="Disordered" evidence="4">
    <location>
        <begin position="299"/>
        <end position="326"/>
    </location>
</feature>
<evidence type="ECO:0000259" key="6">
    <source>
        <dbReference type="PROSITE" id="PS51433"/>
    </source>
</evidence>
<dbReference type="SUPFAM" id="SSF47769">
    <property type="entry name" value="SAM/Pointed domain"/>
    <property type="match status" value="1"/>
</dbReference>
<feature type="compositionally biased region" description="Low complexity" evidence="4">
    <location>
        <begin position="184"/>
        <end position="196"/>
    </location>
</feature>
<evidence type="ECO:0000313" key="7">
    <source>
        <dbReference type="Proteomes" id="UP001652621"/>
    </source>
</evidence>
<dbReference type="PANTHER" id="PTHR11849:SF182">
    <property type="entry name" value="SAM POINTED DOMAIN-CONTAINING ETS TRANSCRIPTION FACTOR"/>
    <property type="match status" value="1"/>
</dbReference>
<feature type="domain" description="PNT" evidence="6">
    <location>
        <begin position="381"/>
        <end position="467"/>
    </location>
</feature>
<dbReference type="InterPro" id="IPR000418">
    <property type="entry name" value="Ets_dom"/>
</dbReference>
<dbReference type="PROSITE" id="PS00346">
    <property type="entry name" value="ETS_DOMAIN_2"/>
    <property type="match status" value="1"/>
</dbReference>
<feature type="compositionally biased region" description="Polar residues" evidence="4">
    <location>
        <begin position="302"/>
        <end position="326"/>
    </location>
</feature>
<keyword evidence="2 3" id="KW-0238">DNA-binding</keyword>
<dbReference type="Gene3D" id="1.10.150.50">
    <property type="entry name" value="Transcription Factor, Ets-1"/>
    <property type="match status" value="1"/>
</dbReference>
<keyword evidence="7" id="KW-1185">Reference proteome</keyword>
<dbReference type="InterPro" id="IPR046328">
    <property type="entry name" value="ETS_fam"/>
</dbReference>
<evidence type="ECO:0000256" key="1">
    <source>
        <dbReference type="ARBA" id="ARBA00005562"/>
    </source>
</evidence>
<comment type="subcellular location">
    <subcellularLocation>
        <location evidence="3">Nucleus</location>
    </subcellularLocation>
</comment>
<evidence type="ECO:0000256" key="3">
    <source>
        <dbReference type="RuleBase" id="RU004019"/>
    </source>
</evidence>
<dbReference type="InterPro" id="IPR013761">
    <property type="entry name" value="SAM/pointed_sf"/>
</dbReference>
<feature type="region of interest" description="Disordered" evidence="4">
    <location>
        <begin position="99"/>
        <end position="124"/>
    </location>
</feature>
<dbReference type="InterPro" id="IPR036390">
    <property type="entry name" value="WH_DNA-bd_sf"/>
</dbReference>
<dbReference type="SUPFAM" id="SSF46785">
    <property type="entry name" value="Winged helix' DNA-binding domain"/>
    <property type="match status" value="1"/>
</dbReference>
<feature type="domain" description="ETS" evidence="5">
    <location>
        <begin position="562"/>
        <end position="645"/>
    </location>
</feature>
<feature type="region of interest" description="Disordered" evidence="4">
    <location>
        <begin position="490"/>
        <end position="554"/>
    </location>
</feature>
<feature type="region of interest" description="Disordered" evidence="4">
    <location>
        <begin position="182"/>
        <end position="218"/>
    </location>
</feature>